<dbReference type="Pfam" id="PF00146">
    <property type="entry name" value="NADHdh"/>
    <property type="match status" value="1"/>
</dbReference>
<evidence type="ECO:0000256" key="9">
    <source>
        <dbReference type="SAM" id="Phobius"/>
    </source>
</evidence>
<organism evidence="10">
    <name type="scientific">Tracheophilus cymbius</name>
    <dbReference type="NCBI Taxonomy" id="2502951"/>
    <lineage>
        <taxon>Eukaryota</taxon>
        <taxon>Metazoa</taxon>
        <taxon>Spiralia</taxon>
        <taxon>Lophotrochozoa</taxon>
        <taxon>Platyhelminthes</taxon>
        <taxon>Trematoda</taxon>
        <taxon>Digenea</taxon>
        <taxon>Plagiorchiida</taxon>
        <taxon>Echinostomata</taxon>
        <taxon>Echinostomatoidea</taxon>
        <taxon>Cyclocoelidae</taxon>
        <taxon>Tracheophilus</taxon>
    </lineage>
</organism>
<feature type="transmembrane region" description="Helical" evidence="9">
    <location>
        <begin position="109"/>
        <end position="132"/>
    </location>
</feature>
<evidence type="ECO:0000256" key="1">
    <source>
        <dbReference type="ARBA" id="ARBA00004141"/>
    </source>
</evidence>
<feature type="transmembrane region" description="Helical" evidence="9">
    <location>
        <begin position="7"/>
        <end position="28"/>
    </location>
</feature>
<comment type="similarity">
    <text evidence="2 7">Belongs to the complex I subunit 1 family.</text>
</comment>
<dbReference type="PANTHER" id="PTHR11432">
    <property type="entry name" value="NADH DEHYDROGENASE SUBUNIT 1"/>
    <property type="match status" value="1"/>
</dbReference>
<keyword evidence="7" id="KW-0520">NAD</keyword>
<feature type="transmembrane region" description="Helical" evidence="9">
    <location>
        <begin position="221"/>
        <end position="240"/>
    </location>
</feature>
<evidence type="ECO:0000256" key="7">
    <source>
        <dbReference type="RuleBase" id="RU000471"/>
    </source>
</evidence>
<geneLocation type="mitochondrion" evidence="10"/>
<feature type="transmembrane region" description="Helical" evidence="9">
    <location>
        <begin position="246"/>
        <end position="267"/>
    </location>
</feature>
<reference evidence="10" key="1">
    <citation type="submission" date="2019-01" db="EMBL/GenBank/DDBJ databases">
        <title>The complete mitochondrial genome of Tracheophilus cymbius, the first representative of the family Cyclocoelidae.</title>
        <authorList>
            <person name="Li Y."/>
            <person name="Wang C.R."/>
            <person name="Chang Q.C."/>
        </authorList>
    </citation>
    <scope>NUCLEOTIDE SEQUENCE</scope>
</reference>
<proteinExistence type="inferred from homology"/>
<sequence>MVVFVNGFYLFVSSLVGLVIIMVFVAFFILGERKVLGYMQLRKGPNKVGLFGLLQSFADLLKLVIKYKFVFFQNRSWFSWVGVFFLVFVSCGYCVVFSLGYLGVSCDYLSLWFLILTSLVGYSLLSVGWGSYNKFALLSCVRSAFGSISFEACFMCIVILVALLGGSYSVGFLLEEGWFFVLICPIVYGLWLVGILCECNRTPFDYAEAESELVSGLNTEYCNIPFTCLFACEYLIMVVFSWFSSLLFFGGSFVLGFTLFHILFFVWARATLPRVRYDFFVGFMWRYVILVLVFSFFFVL</sequence>
<evidence type="ECO:0000256" key="5">
    <source>
        <dbReference type="ARBA" id="ARBA00022989"/>
    </source>
</evidence>
<comment type="subcellular location">
    <subcellularLocation>
        <location evidence="1">Membrane</location>
        <topology evidence="1">Multi-pass membrane protein</topology>
    </subcellularLocation>
    <subcellularLocation>
        <location evidence="7">Mitochondrion inner membrane</location>
        <topology evidence="7">Multi-pass membrane protein</topology>
    </subcellularLocation>
</comment>
<evidence type="ECO:0000256" key="8">
    <source>
        <dbReference type="RuleBase" id="RU000473"/>
    </source>
</evidence>
<dbReference type="RefSeq" id="YP_009681607.1">
    <property type="nucleotide sequence ID" value="NC_044135.1"/>
</dbReference>
<keyword evidence="8 10" id="KW-0496">Mitochondrion</keyword>
<dbReference type="GO" id="GO:0005743">
    <property type="term" value="C:mitochondrial inner membrane"/>
    <property type="evidence" value="ECO:0007669"/>
    <property type="project" value="UniProtKB-SubCell"/>
</dbReference>
<keyword evidence="6 9" id="KW-0472">Membrane</keyword>
<feature type="transmembrane region" description="Helical" evidence="9">
    <location>
        <begin position="279"/>
        <end position="299"/>
    </location>
</feature>
<keyword evidence="5 9" id="KW-1133">Transmembrane helix</keyword>
<feature type="transmembrane region" description="Helical" evidence="9">
    <location>
        <begin position="144"/>
        <end position="165"/>
    </location>
</feature>
<dbReference type="PROSITE" id="PS00668">
    <property type="entry name" value="COMPLEX1_ND1_2"/>
    <property type="match status" value="1"/>
</dbReference>
<dbReference type="CTD" id="4535"/>
<feature type="transmembrane region" description="Helical" evidence="9">
    <location>
        <begin position="48"/>
        <end position="65"/>
    </location>
</feature>
<evidence type="ECO:0000313" key="10">
    <source>
        <dbReference type="EMBL" id="QDP13014.1"/>
    </source>
</evidence>
<name>A0A516IA77_9TREM</name>
<evidence type="ECO:0000256" key="3">
    <source>
        <dbReference type="ARBA" id="ARBA00021009"/>
    </source>
</evidence>
<gene>
    <name evidence="10" type="primary">ND1</name>
</gene>
<dbReference type="AlphaFoldDB" id="A0A516IA77"/>
<comment type="catalytic activity">
    <reaction evidence="8">
        <text>a ubiquinone + NADH + 5 H(+)(in) = a ubiquinol + NAD(+) + 4 H(+)(out)</text>
        <dbReference type="Rhea" id="RHEA:29091"/>
        <dbReference type="Rhea" id="RHEA-COMP:9565"/>
        <dbReference type="Rhea" id="RHEA-COMP:9566"/>
        <dbReference type="ChEBI" id="CHEBI:15378"/>
        <dbReference type="ChEBI" id="CHEBI:16389"/>
        <dbReference type="ChEBI" id="CHEBI:17976"/>
        <dbReference type="ChEBI" id="CHEBI:57540"/>
        <dbReference type="ChEBI" id="CHEBI:57945"/>
        <dbReference type="EC" id="7.1.1.2"/>
    </reaction>
</comment>
<keyword evidence="8" id="KW-0830">Ubiquinone</keyword>
<feature type="transmembrane region" description="Helical" evidence="9">
    <location>
        <begin position="77"/>
        <end position="103"/>
    </location>
</feature>
<dbReference type="PANTHER" id="PTHR11432:SF3">
    <property type="entry name" value="NADH-UBIQUINONE OXIDOREDUCTASE CHAIN 1"/>
    <property type="match status" value="1"/>
</dbReference>
<evidence type="ECO:0000256" key="4">
    <source>
        <dbReference type="ARBA" id="ARBA00022692"/>
    </source>
</evidence>
<evidence type="ECO:0000256" key="2">
    <source>
        <dbReference type="ARBA" id="ARBA00010535"/>
    </source>
</evidence>
<dbReference type="GO" id="GO:0003954">
    <property type="term" value="F:NADH dehydrogenase activity"/>
    <property type="evidence" value="ECO:0007669"/>
    <property type="project" value="TreeGrafter"/>
</dbReference>
<dbReference type="InterPro" id="IPR018086">
    <property type="entry name" value="NADH_UbQ_OxRdtase_su1_CS"/>
</dbReference>
<keyword evidence="4 7" id="KW-0812">Transmembrane</keyword>
<protein>
    <recommendedName>
        <fullName evidence="3 8">NADH-ubiquinone oxidoreductase chain 1</fullName>
        <ecNumber evidence="8">7.1.1.2</ecNumber>
    </recommendedName>
</protein>
<dbReference type="GeneID" id="41039526"/>
<dbReference type="InterPro" id="IPR001694">
    <property type="entry name" value="NADH_UbQ_OxRdtase_su1/FPO"/>
</dbReference>
<dbReference type="GO" id="GO:0009060">
    <property type="term" value="P:aerobic respiration"/>
    <property type="evidence" value="ECO:0007669"/>
    <property type="project" value="TreeGrafter"/>
</dbReference>
<accession>A0A516IA77</accession>
<dbReference type="EC" id="7.1.1.2" evidence="8"/>
<dbReference type="GO" id="GO:0008137">
    <property type="term" value="F:NADH dehydrogenase (ubiquinone) activity"/>
    <property type="evidence" value="ECO:0007669"/>
    <property type="project" value="UniProtKB-EC"/>
</dbReference>
<dbReference type="EMBL" id="MK355447">
    <property type="protein sequence ID" value="QDP13014.1"/>
    <property type="molecule type" value="Genomic_DNA"/>
</dbReference>
<feature type="transmembrane region" description="Helical" evidence="9">
    <location>
        <begin position="177"/>
        <end position="200"/>
    </location>
</feature>
<evidence type="ECO:0000256" key="6">
    <source>
        <dbReference type="ARBA" id="ARBA00023136"/>
    </source>
</evidence>